<evidence type="ECO:0000256" key="1">
    <source>
        <dbReference type="SAM" id="MobiDB-lite"/>
    </source>
</evidence>
<organism evidence="2 3">
    <name type="scientific">Argiope bruennichi</name>
    <name type="common">Wasp spider</name>
    <name type="synonym">Aranea bruennichi</name>
    <dbReference type="NCBI Taxonomy" id="94029"/>
    <lineage>
        <taxon>Eukaryota</taxon>
        <taxon>Metazoa</taxon>
        <taxon>Ecdysozoa</taxon>
        <taxon>Arthropoda</taxon>
        <taxon>Chelicerata</taxon>
        <taxon>Arachnida</taxon>
        <taxon>Araneae</taxon>
        <taxon>Araneomorphae</taxon>
        <taxon>Entelegynae</taxon>
        <taxon>Araneoidea</taxon>
        <taxon>Araneidae</taxon>
        <taxon>Argiope</taxon>
    </lineage>
</organism>
<comment type="caution">
    <text evidence="2">The sequence shown here is derived from an EMBL/GenBank/DDBJ whole genome shotgun (WGS) entry which is preliminary data.</text>
</comment>
<gene>
    <name evidence="2" type="ORF">HNY73_007821</name>
</gene>
<reference evidence="2" key="1">
    <citation type="journal article" date="2020" name="bioRxiv">
        <title>Chromosome-level reference genome of the European wasp spider Argiope bruennichi: a resource for studies on range expansion and evolutionary adaptation.</title>
        <authorList>
            <person name="Sheffer M.M."/>
            <person name="Hoppe A."/>
            <person name="Krehenwinkel H."/>
            <person name="Uhl G."/>
            <person name="Kuss A.W."/>
            <person name="Jensen L."/>
            <person name="Jensen C."/>
            <person name="Gillespie R.G."/>
            <person name="Hoff K.J."/>
            <person name="Prost S."/>
        </authorList>
    </citation>
    <scope>NUCLEOTIDE SEQUENCE</scope>
</reference>
<dbReference type="AlphaFoldDB" id="A0A8T0FK64"/>
<accession>A0A8T0FK64</accession>
<evidence type="ECO:0000313" key="3">
    <source>
        <dbReference type="Proteomes" id="UP000807504"/>
    </source>
</evidence>
<feature type="region of interest" description="Disordered" evidence="1">
    <location>
        <begin position="151"/>
        <end position="172"/>
    </location>
</feature>
<keyword evidence="3" id="KW-1185">Reference proteome</keyword>
<proteinExistence type="predicted"/>
<evidence type="ECO:0000313" key="2">
    <source>
        <dbReference type="EMBL" id="KAF8789919.1"/>
    </source>
</evidence>
<reference evidence="2" key="2">
    <citation type="submission" date="2020-06" db="EMBL/GenBank/DDBJ databases">
        <authorList>
            <person name="Sheffer M."/>
        </authorList>
    </citation>
    <scope>NUCLEOTIDE SEQUENCE</scope>
</reference>
<dbReference type="EMBL" id="JABXBU010000012">
    <property type="protein sequence ID" value="KAF8789919.1"/>
    <property type="molecule type" value="Genomic_DNA"/>
</dbReference>
<protein>
    <submittedName>
        <fullName evidence="2">Uncharacterized protein</fullName>
    </submittedName>
</protein>
<feature type="compositionally biased region" description="Polar residues" evidence="1">
    <location>
        <begin position="151"/>
        <end position="162"/>
    </location>
</feature>
<dbReference type="Proteomes" id="UP000807504">
    <property type="component" value="Unassembled WGS sequence"/>
</dbReference>
<name>A0A8T0FK64_ARGBR</name>
<sequence>MSGKTQVRTIMFEETAMAIENMQIAPTQTCEIRHALEKTIEFYTSKARKHLARFHALRELDANSPQCEWAQHSYQECQKRLEHYQGELNSIPACGTPDVCSKPTINAQTDPSNSDDDTGFTLVHKRKAGRNTATLNQAEAIKTSNKFANLNTDENLNNSVENDPQETKEKTPPLMLKFVKDYNKVLQRIHEKFGHTENRLGNNFIKIYPKDNQMYTGNQY</sequence>